<dbReference type="STRING" id="7165.A0NC79"/>
<dbReference type="HOGENOM" id="CLU_2139585_0_0_1"/>
<reference evidence="2" key="1">
    <citation type="journal article" date="2002" name="Science">
        <title>The genome sequence of the malaria mosquito Anopheles gambiae.</title>
        <authorList>
            <person name="Holt R.A."/>
            <person name="Subramanian G.M."/>
            <person name="Halpern A."/>
            <person name="Sutton G.G."/>
            <person name="Charlab R."/>
            <person name="Nusskern D.R."/>
            <person name="Wincker P."/>
            <person name="Clark A.G."/>
            <person name="Ribeiro J.M."/>
            <person name="Wides R."/>
            <person name="Salzberg S.L."/>
            <person name="Loftus B."/>
            <person name="Yandell M."/>
            <person name="Majoros W.H."/>
            <person name="Rusch D.B."/>
            <person name="Lai Z."/>
            <person name="Kraft C.L."/>
            <person name="Abril J.F."/>
            <person name="Anthouard V."/>
            <person name="Arensburger P."/>
            <person name="Atkinson P.W."/>
            <person name="Baden H."/>
            <person name="de Berardinis V."/>
            <person name="Baldwin D."/>
            <person name="Benes V."/>
            <person name="Biedler J."/>
            <person name="Blass C."/>
            <person name="Bolanos R."/>
            <person name="Boscus D."/>
            <person name="Barnstead M."/>
            <person name="Cai S."/>
            <person name="Center A."/>
            <person name="Chaturverdi K."/>
            <person name="Christophides G.K."/>
            <person name="Chrystal M.A."/>
            <person name="Clamp M."/>
            <person name="Cravchik A."/>
            <person name="Curwen V."/>
            <person name="Dana A."/>
            <person name="Delcher A."/>
            <person name="Dew I."/>
            <person name="Evans C.A."/>
            <person name="Flanigan M."/>
            <person name="Grundschober-Freimoser A."/>
            <person name="Friedli L."/>
            <person name="Gu Z."/>
            <person name="Guan P."/>
            <person name="Guigo R."/>
            <person name="Hillenmeyer M.E."/>
            <person name="Hladun S.L."/>
            <person name="Hogan J.R."/>
            <person name="Hong Y.S."/>
            <person name="Hoover J."/>
            <person name="Jaillon O."/>
            <person name="Ke Z."/>
            <person name="Kodira C."/>
            <person name="Kokoza E."/>
            <person name="Koutsos A."/>
            <person name="Letunic I."/>
            <person name="Levitsky A."/>
            <person name="Liang Y."/>
            <person name="Lin J.J."/>
            <person name="Lobo N.F."/>
            <person name="Lopez J.R."/>
            <person name="Malek J.A."/>
            <person name="McIntosh T.C."/>
            <person name="Meister S."/>
            <person name="Miller J."/>
            <person name="Mobarry C."/>
            <person name="Mongin E."/>
            <person name="Murphy S.D."/>
            <person name="O'Brochta D.A."/>
            <person name="Pfannkoch C."/>
            <person name="Qi R."/>
            <person name="Regier M.A."/>
            <person name="Remington K."/>
            <person name="Shao H."/>
            <person name="Sharakhova M.V."/>
            <person name="Sitter C.D."/>
            <person name="Shetty J."/>
            <person name="Smith T.J."/>
            <person name="Strong R."/>
            <person name="Sun J."/>
            <person name="Thomasova D."/>
            <person name="Ton L.Q."/>
            <person name="Topalis P."/>
            <person name="Tu Z."/>
            <person name="Unger M.F."/>
            <person name="Walenz B."/>
            <person name="Wang A."/>
            <person name="Wang J."/>
            <person name="Wang M."/>
            <person name="Wang X."/>
            <person name="Woodford K.J."/>
            <person name="Wortman J.R."/>
            <person name="Wu M."/>
            <person name="Yao A."/>
            <person name="Zdobnov E.M."/>
            <person name="Zhang H."/>
            <person name="Zhao Q."/>
            <person name="Zhao S."/>
            <person name="Zhu S.C."/>
            <person name="Zhimulev I."/>
            <person name="Coluzzi M."/>
            <person name="della Torre A."/>
            <person name="Roth C.W."/>
            <person name="Louis C."/>
            <person name="Kalush F."/>
            <person name="Mural R.J."/>
            <person name="Myers E.W."/>
            <person name="Adams M.D."/>
            <person name="Smith H.O."/>
            <person name="Broder S."/>
            <person name="Gardner M.J."/>
            <person name="Fraser C.M."/>
            <person name="Birney E."/>
            <person name="Bork P."/>
            <person name="Brey P.T."/>
            <person name="Venter J.C."/>
            <person name="Weissenbach J."/>
            <person name="Kafatos F.C."/>
            <person name="Collins F.H."/>
            <person name="Hoffman S.L."/>
        </authorList>
    </citation>
    <scope>NUCLEOTIDE SEQUENCE [LARGE SCALE GENOMIC DNA]</scope>
    <source>
        <strain evidence="2">PEST</strain>
    </source>
</reference>
<proteinExistence type="predicted"/>
<reference evidence="2" key="3">
    <citation type="journal article" date="2004" name="Trends Parasitol.">
        <title>The Anopheles gambiae genome: an update.</title>
        <authorList>
            <person name="Mongin E."/>
            <person name="Louis C."/>
            <person name="Holt R.A."/>
            <person name="Birney E."/>
            <person name="Collins F.H."/>
        </authorList>
    </citation>
    <scope>NUCLEOTIDE SEQUENCE</scope>
    <source>
        <strain evidence="2">PEST</strain>
    </source>
</reference>
<feature type="compositionally biased region" description="Polar residues" evidence="1">
    <location>
        <begin position="56"/>
        <end position="87"/>
    </location>
</feature>
<evidence type="ECO:0000256" key="1">
    <source>
        <dbReference type="SAM" id="MobiDB-lite"/>
    </source>
</evidence>
<reference evidence="2" key="4">
    <citation type="journal article" date="2007" name="Genome Biol.">
        <title>Update of the Anopheles gambiae PEST genome assembly.</title>
        <authorList>
            <person name="Sharakhova M.V."/>
            <person name="Hammond M.P."/>
            <person name="Lobo N.F."/>
            <person name="Krzywinski J."/>
            <person name="Unger M.F."/>
            <person name="Hillenmeyer M.E."/>
            <person name="Bruggner R.V."/>
            <person name="Birney E."/>
            <person name="Collins F.H."/>
        </authorList>
    </citation>
    <scope>NUCLEOTIDE SEQUENCE</scope>
    <source>
        <strain evidence="2">PEST</strain>
    </source>
</reference>
<dbReference type="AlphaFoldDB" id="A0NC79"/>
<comment type="caution">
    <text evidence="2">The sequence shown here is derived from an EMBL/GenBank/DDBJ whole genome shotgun (WGS) entry which is preliminary data.</text>
</comment>
<feature type="compositionally biased region" description="Low complexity" evidence="1">
    <location>
        <begin position="11"/>
        <end position="41"/>
    </location>
</feature>
<feature type="non-terminal residue" evidence="2">
    <location>
        <position position="1"/>
    </location>
</feature>
<evidence type="ECO:0000313" key="2">
    <source>
        <dbReference type="EMBL" id="EAU77394.1"/>
    </source>
</evidence>
<sequence length="113" mass="11371">AKPSTNGKDNTSTAAAGAPPSTKRTTARAANTTVETVATERSGGGGSSSSSGTKRVATTKSNTNVGATLGTSAAQTAGGSTGRISPSRSYDDMIKFVFTEHGIKVISDREYVV</sequence>
<name>A0NC79_ANOGA</name>
<feature type="compositionally biased region" description="Polar residues" evidence="1">
    <location>
        <begin position="1"/>
        <end position="10"/>
    </location>
</feature>
<accession>A0NC79</accession>
<dbReference type="eggNOG" id="ENOG502T8PT">
    <property type="taxonomic scope" value="Eukaryota"/>
</dbReference>
<dbReference type="EMBL" id="AAAB01008839">
    <property type="protein sequence ID" value="EAU77394.1"/>
    <property type="molecule type" value="Genomic_DNA"/>
</dbReference>
<organism evidence="2">
    <name type="scientific">Anopheles gambiae</name>
    <name type="common">African malaria mosquito</name>
    <dbReference type="NCBI Taxonomy" id="7165"/>
    <lineage>
        <taxon>Eukaryota</taxon>
        <taxon>Metazoa</taxon>
        <taxon>Ecdysozoa</taxon>
        <taxon>Arthropoda</taxon>
        <taxon>Hexapoda</taxon>
        <taxon>Insecta</taxon>
        <taxon>Pterygota</taxon>
        <taxon>Neoptera</taxon>
        <taxon>Endopterygota</taxon>
        <taxon>Diptera</taxon>
        <taxon>Nematocera</taxon>
        <taxon>Culicoidea</taxon>
        <taxon>Culicidae</taxon>
        <taxon>Anophelinae</taxon>
        <taxon>Anopheles</taxon>
    </lineage>
</organism>
<gene>
    <name evidence="2" type="ORF">AgaP_AGAP009545</name>
</gene>
<reference evidence="2" key="5">
    <citation type="submission" date="2011-05" db="EMBL/GenBank/DDBJ databases">
        <authorList>
            <consortium name="VectorBase"/>
        </authorList>
    </citation>
    <scope>NUCLEOTIDE SEQUENCE</scope>
    <source>
        <strain evidence="2">PEST</strain>
    </source>
</reference>
<dbReference type="VEuPathDB" id="VectorBase:AGAMI1_014098"/>
<dbReference type="PaxDb" id="7165-AGAP009545-PA"/>
<feature type="region of interest" description="Disordered" evidence="1">
    <location>
        <begin position="1"/>
        <end position="87"/>
    </location>
</feature>
<protein>
    <submittedName>
        <fullName evidence="2">AGAP009545-PA</fullName>
    </submittedName>
</protein>
<reference evidence="2" key="2">
    <citation type="submission" date="2002-03" db="EMBL/GenBank/DDBJ databases">
        <authorList>
            <consortium name="The Anopheles Genome Sequencing Consortium"/>
        </authorList>
    </citation>
    <scope>NUCLEOTIDE SEQUENCE</scope>
    <source>
        <strain evidence="2">PEST</strain>
    </source>
</reference>